<accession>A0A916W2X7</accession>
<keyword evidence="1" id="KW-0472">Membrane</keyword>
<name>A0A916W2X7_9HYPH</name>
<proteinExistence type="predicted"/>
<reference evidence="2" key="2">
    <citation type="submission" date="2020-09" db="EMBL/GenBank/DDBJ databases">
        <authorList>
            <person name="Sun Q."/>
            <person name="Zhou Y."/>
        </authorList>
    </citation>
    <scope>NUCLEOTIDE SEQUENCE</scope>
    <source>
        <strain evidence="2">CGMCC 1.15320</strain>
    </source>
</reference>
<reference evidence="2" key="1">
    <citation type="journal article" date="2014" name="Int. J. Syst. Evol. Microbiol.">
        <title>Complete genome sequence of Corynebacterium casei LMG S-19264T (=DSM 44701T), isolated from a smear-ripened cheese.</title>
        <authorList>
            <consortium name="US DOE Joint Genome Institute (JGI-PGF)"/>
            <person name="Walter F."/>
            <person name="Albersmeier A."/>
            <person name="Kalinowski J."/>
            <person name="Ruckert C."/>
        </authorList>
    </citation>
    <scope>NUCLEOTIDE SEQUENCE</scope>
    <source>
        <strain evidence="2">CGMCC 1.15320</strain>
    </source>
</reference>
<gene>
    <name evidence="2" type="ORF">GCM10011385_14350</name>
</gene>
<evidence type="ECO:0000313" key="2">
    <source>
        <dbReference type="EMBL" id="GGA61760.1"/>
    </source>
</evidence>
<evidence type="ECO:0000256" key="1">
    <source>
        <dbReference type="SAM" id="Phobius"/>
    </source>
</evidence>
<keyword evidence="1" id="KW-1133">Transmembrane helix</keyword>
<keyword evidence="1" id="KW-0812">Transmembrane</keyword>
<protein>
    <submittedName>
        <fullName evidence="2">Uncharacterized protein</fullName>
    </submittedName>
</protein>
<evidence type="ECO:0000313" key="3">
    <source>
        <dbReference type="Proteomes" id="UP000636264"/>
    </source>
</evidence>
<dbReference type="AlphaFoldDB" id="A0A916W2X7"/>
<organism evidence="2 3">
    <name type="scientific">Nitratireductor aestuarii</name>
    <dbReference type="NCBI Taxonomy" id="1735103"/>
    <lineage>
        <taxon>Bacteria</taxon>
        <taxon>Pseudomonadati</taxon>
        <taxon>Pseudomonadota</taxon>
        <taxon>Alphaproteobacteria</taxon>
        <taxon>Hyphomicrobiales</taxon>
        <taxon>Phyllobacteriaceae</taxon>
        <taxon>Nitratireductor</taxon>
    </lineage>
</organism>
<feature type="transmembrane region" description="Helical" evidence="1">
    <location>
        <begin position="41"/>
        <end position="69"/>
    </location>
</feature>
<comment type="caution">
    <text evidence="2">The sequence shown here is derived from an EMBL/GenBank/DDBJ whole genome shotgun (WGS) entry which is preliminary data.</text>
</comment>
<sequence>MRPLRNCELTTVSGGDKEGISVAVGLAGGLTGGIEDGLTGIFVGPICTLAMAGIGYTIGLGTGVIHYFLNRSHTSGDTT</sequence>
<dbReference type="Proteomes" id="UP000636264">
    <property type="component" value="Unassembled WGS sequence"/>
</dbReference>
<dbReference type="EMBL" id="BMIF01000003">
    <property type="protein sequence ID" value="GGA61760.1"/>
    <property type="molecule type" value="Genomic_DNA"/>
</dbReference>
<keyword evidence="3" id="KW-1185">Reference proteome</keyword>